<gene>
    <name evidence="2" type="ORF">A2722_00350</name>
</gene>
<dbReference type="SUPFAM" id="SSF89623">
    <property type="entry name" value="Ribose/Galactose isomerase RpiB/AlsB"/>
    <property type="match status" value="1"/>
</dbReference>
<dbReference type="EMBL" id="MFEO01000026">
    <property type="protein sequence ID" value="OGE89175.1"/>
    <property type="molecule type" value="Genomic_DNA"/>
</dbReference>
<dbReference type="Gene3D" id="3.40.1400.10">
    <property type="entry name" value="Sugar-phosphate isomerase, RpiB/LacA/LacB"/>
    <property type="match status" value="1"/>
</dbReference>
<dbReference type="PANTHER" id="PTHR30345">
    <property type="entry name" value="RIBOSE-5-PHOSPHATE ISOMERASE B"/>
    <property type="match status" value="1"/>
</dbReference>
<dbReference type="STRING" id="1817828.A2722_00350"/>
<dbReference type="NCBIfam" id="TIGR00689">
    <property type="entry name" value="rpiB_lacA_lacB"/>
    <property type="match status" value="1"/>
</dbReference>
<dbReference type="GO" id="GO:0009052">
    <property type="term" value="P:pentose-phosphate shunt, non-oxidative branch"/>
    <property type="evidence" value="ECO:0007669"/>
    <property type="project" value="TreeGrafter"/>
</dbReference>
<dbReference type="Pfam" id="PF02502">
    <property type="entry name" value="LacAB_rpiB"/>
    <property type="match status" value="1"/>
</dbReference>
<dbReference type="AlphaFoldDB" id="A0A1F5PGZ6"/>
<proteinExistence type="inferred from homology"/>
<protein>
    <recommendedName>
        <fullName evidence="4">Ribose-5-phosphate isomerase</fullName>
    </recommendedName>
</protein>
<comment type="caution">
    <text evidence="2">The sequence shown here is derived from an EMBL/GenBank/DDBJ whole genome shotgun (WGS) entry which is preliminary data.</text>
</comment>
<sequence length="147" mass="16668">MIYLGADHNGYFLKERIKRTLTRRALPWKDCGDVEYNTDDDYVDFANQVAGEMRSTDLGILACGSGHGMVIAANKHSGIRAIMPLDPRSARDGRHDDHANIVVLTAWGMSIQRAEKILMTFLKTKPGSAPRYLRRLNKLKKLDRIRK</sequence>
<evidence type="ECO:0008006" key="4">
    <source>
        <dbReference type="Google" id="ProtNLM"/>
    </source>
</evidence>
<dbReference type="InterPro" id="IPR003500">
    <property type="entry name" value="RpiB_LacA_LacB"/>
</dbReference>
<dbReference type="Proteomes" id="UP000178377">
    <property type="component" value="Unassembled WGS sequence"/>
</dbReference>
<dbReference type="PANTHER" id="PTHR30345:SF0">
    <property type="entry name" value="DNA DAMAGE-REPAIR_TOLERATION PROTEIN DRT102"/>
    <property type="match status" value="1"/>
</dbReference>
<dbReference type="PIRSF" id="PIRSF005384">
    <property type="entry name" value="RpiB_LacA_B"/>
    <property type="match status" value="1"/>
</dbReference>
<organism evidence="2 3">
    <name type="scientific">Candidatus Doudnabacteria bacterium RIFCSPHIGHO2_01_FULL_50_11</name>
    <dbReference type="NCBI Taxonomy" id="1817828"/>
    <lineage>
        <taxon>Bacteria</taxon>
        <taxon>Candidatus Doudnaibacteriota</taxon>
    </lineage>
</organism>
<evidence type="ECO:0000313" key="2">
    <source>
        <dbReference type="EMBL" id="OGE89175.1"/>
    </source>
</evidence>
<evidence type="ECO:0000313" key="3">
    <source>
        <dbReference type="Proteomes" id="UP000178377"/>
    </source>
</evidence>
<name>A0A1F5PGZ6_9BACT</name>
<accession>A0A1F5PGZ6</accession>
<reference evidence="2 3" key="1">
    <citation type="journal article" date="2016" name="Nat. Commun.">
        <title>Thousands of microbial genomes shed light on interconnected biogeochemical processes in an aquifer system.</title>
        <authorList>
            <person name="Anantharaman K."/>
            <person name="Brown C.T."/>
            <person name="Hug L.A."/>
            <person name="Sharon I."/>
            <person name="Castelle C.J."/>
            <person name="Probst A.J."/>
            <person name="Thomas B.C."/>
            <person name="Singh A."/>
            <person name="Wilkins M.J."/>
            <person name="Karaoz U."/>
            <person name="Brodie E.L."/>
            <person name="Williams K.H."/>
            <person name="Hubbard S.S."/>
            <person name="Banfield J.F."/>
        </authorList>
    </citation>
    <scope>NUCLEOTIDE SEQUENCE [LARGE SCALE GENOMIC DNA]</scope>
</reference>
<dbReference type="GO" id="GO:0019316">
    <property type="term" value="P:D-allose catabolic process"/>
    <property type="evidence" value="ECO:0007669"/>
    <property type="project" value="TreeGrafter"/>
</dbReference>
<dbReference type="InterPro" id="IPR036569">
    <property type="entry name" value="RpiB_LacA_LacB_sf"/>
</dbReference>
<comment type="similarity">
    <text evidence="1">Belongs to the LacAB/RpiB family.</text>
</comment>
<evidence type="ECO:0000256" key="1">
    <source>
        <dbReference type="ARBA" id="ARBA00008754"/>
    </source>
</evidence>
<dbReference type="GO" id="GO:0004751">
    <property type="term" value="F:ribose-5-phosphate isomerase activity"/>
    <property type="evidence" value="ECO:0007669"/>
    <property type="project" value="TreeGrafter"/>
</dbReference>